<dbReference type="EMBL" id="JAQLWO010000003">
    <property type="protein sequence ID" value="MDB7905161.1"/>
    <property type="molecule type" value="Genomic_DNA"/>
</dbReference>
<gene>
    <name evidence="7" type="ORF">PND83_04135</name>
</gene>
<evidence type="ECO:0000256" key="5">
    <source>
        <dbReference type="PROSITE-ProRule" id="PRU10137"/>
    </source>
</evidence>
<dbReference type="PROSITE" id="PS00397">
    <property type="entry name" value="RECOMBINASES_1"/>
    <property type="match status" value="1"/>
</dbReference>
<evidence type="ECO:0000313" key="8">
    <source>
        <dbReference type="Proteomes" id="UP001211006"/>
    </source>
</evidence>
<evidence type="ECO:0000256" key="1">
    <source>
        <dbReference type="ARBA" id="ARBA00022908"/>
    </source>
</evidence>
<dbReference type="GO" id="GO:0015074">
    <property type="term" value="P:DNA integration"/>
    <property type="evidence" value="ECO:0007669"/>
    <property type="project" value="UniProtKB-KW"/>
</dbReference>
<proteinExistence type="predicted"/>
<comment type="caution">
    <text evidence="7">The sequence shown here is derived from an EMBL/GenBank/DDBJ whole genome shotgun (WGS) entry which is preliminary data.</text>
</comment>
<evidence type="ECO:0000259" key="6">
    <source>
        <dbReference type="PROSITE" id="PS51736"/>
    </source>
</evidence>
<keyword evidence="2" id="KW-0238">DNA-binding</keyword>
<organism evidence="7 8">
    <name type="scientific">Flavonifractor plautii</name>
    <name type="common">Fusobacterium plautii</name>
    <dbReference type="NCBI Taxonomy" id="292800"/>
    <lineage>
        <taxon>Bacteria</taxon>
        <taxon>Bacillati</taxon>
        <taxon>Bacillota</taxon>
        <taxon>Clostridia</taxon>
        <taxon>Eubacteriales</taxon>
        <taxon>Oscillospiraceae</taxon>
        <taxon>Flavonifractor</taxon>
    </lineage>
</organism>
<keyword evidence="1" id="KW-0229">DNA integration</keyword>
<protein>
    <submittedName>
        <fullName evidence="7">Recombinase family protein</fullName>
    </submittedName>
</protein>
<dbReference type="PANTHER" id="PTHR30461">
    <property type="entry name" value="DNA-INVERTASE FROM LAMBDOID PROPHAGE"/>
    <property type="match status" value="1"/>
</dbReference>
<evidence type="ECO:0000256" key="3">
    <source>
        <dbReference type="ARBA" id="ARBA00023172"/>
    </source>
</evidence>
<dbReference type="SMART" id="SM00857">
    <property type="entry name" value="Resolvase"/>
    <property type="match status" value="1"/>
</dbReference>
<dbReference type="InterPro" id="IPR050639">
    <property type="entry name" value="SSR_resolvase"/>
</dbReference>
<name>A0AAW6C1S0_FLAPL</name>
<dbReference type="Gene3D" id="3.40.50.1390">
    <property type="entry name" value="Resolvase, N-terminal catalytic domain"/>
    <property type="match status" value="1"/>
</dbReference>
<dbReference type="GO" id="GO:0003677">
    <property type="term" value="F:DNA binding"/>
    <property type="evidence" value="ECO:0007669"/>
    <property type="project" value="UniProtKB-KW"/>
</dbReference>
<dbReference type="PANTHER" id="PTHR30461:SF23">
    <property type="entry name" value="DNA RECOMBINASE-RELATED"/>
    <property type="match status" value="1"/>
</dbReference>
<dbReference type="RefSeq" id="WP_195640625.1">
    <property type="nucleotide sequence ID" value="NZ_JADMOW010000007.1"/>
</dbReference>
<dbReference type="SUPFAM" id="SSF53041">
    <property type="entry name" value="Resolvase-like"/>
    <property type="match status" value="1"/>
</dbReference>
<dbReference type="GO" id="GO:0000150">
    <property type="term" value="F:DNA strand exchange activity"/>
    <property type="evidence" value="ECO:0007669"/>
    <property type="project" value="InterPro"/>
</dbReference>
<evidence type="ECO:0000313" key="7">
    <source>
        <dbReference type="EMBL" id="MDB7905161.1"/>
    </source>
</evidence>
<dbReference type="Pfam" id="PF13408">
    <property type="entry name" value="Zn_ribbon_recom"/>
    <property type="match status" value="1"/>
</dbReference>
<sequence length="462" mass="53711">MKAEIDRIIRVALYIRVSTEEQALHGYSLQAQEDELLHFAKEKKYKVVGTYRDEGFSARKPALKRKVMQELLDDVRAGKIDRILFIKLDRWFRNVWEYHQVQAVLDENNVTWQATMEDYNTATADGRLKVNIMLSVAENEADRTSERIKFVFNSKVNRGEYPYGRVPIGYKAEIVDGLRKLVKDPELEAAITAFWEYALKYNSVRRAGFLVNAEYGTTRAAKEWLRTGKLEIYCGTFEGIPDFCPAYVSRENWKKIQDRKNLIKKAQAWNVYLFSGLITCPSCGHTLKATYKSYPNDRSIKYNAYRCNHGRDNTGCTYRSSVSEKKTEKYLLEHIREMIEEYISETEVGASSKKKKRIIKFDVAKAKEQLRRLNVAYFAGNMPDDEYTAMAAKLKEDIAKALESEYEAEKAPDIGKLRAFLDTDFEAIYRTLEKDDQRRLWRSIIKEIRVEDNHVVGVTFNV</sequence>
<dbReference type="PROSITE" id="PS51736">
    <property type="entry name" value="RECOMBINASES_3"/>
    <property type="match status" value="1"/>
</dbReference>
<dbReference type="InterPro" id="IPR006119">
    <property type="entry name" value="Resolv_N"/>
</dbReference>
<feature type="active site" description="O-(5'-phospho-DNA)-serine intermediate" evidence="4 5">
    <location>
        <position position="18"/>
    </location>
</feature>
<dbReference type="CDD" id="cd00338">
    <property type="entry name" value="Ser_Recombinase"/>
    <property type="match status" value="1"/>
</dbReference>
<dbReference type="Gene3D" id="3.90.1750.20">
    <property type="entry name" value="Putative Large Serine Recombinase, Chain B, Domain 2"/>
    <property type="match status" value="1"/>
</dbReference>
<dbReference type="Pfam" id="PF00239">
    <property type="entry name" value="Resolvase"/>
    <property type="match status" value="1"/>
</dbReference>
<dbReference type="InterPro" id="IPR038109">
    <property type="entry name" value="DNA_bind_recomb_sf"/>
</dbReference>
<evidence type="ECO:0000256" key="2">
    <source>
        <dbReference type="ARBA" id="ARBA00023125"/>
    </source>
</evidence>
<dbReference type="Proteomes" id="UP001211006">
    <property type="component" value="Unassembled WGS sequence"/>
</dbReference>
<dbReference type="InterPro" id="IPR036162">
    <property type="entry name" value="Resolvase-like_N_sf"/>
</dbReference>
<keyword evidence="3" id="KW-0233">DNA recombination</keyword>
<dbReference type="InterPro" id="IPR025827">
    <property type="entry name" value="Zn_ribbon_recom_dom"/>
</dbReference>
<feature type="domain" description="Resolvase/invertase-type recombinase catalytic" evidence="6">
    <location>
        <begin position="10"/>
        <end position="159"/>
    </location>
</feature>
<accession>A0AAW6C1S0</accession>
<evidence type="ECO:0000256" key="4">
    <source>
        <dbReference type="PIRSR" id="PIRSR606118-50"/>
    </source>
</evidence>
<reference evidence="7" key="1">
    <citation type="submission" date="2023-01" db="EMBL/GenBank/DDBJ databases">
        <title>Human gut microbiome strain richness.</title>
        <authorList>
            <person name="Chen-Liaw A."/>
        </authorList>
    </citation>
    <scope>NUCLEOTIDE SEQUENCE</scope>
    <source>
        <strain evidence="7">2225st1_A6_2225SCRN_200828</strain>
    </source>
</reference>
<dbReference type="AlphaFoldDB" id="A0AAW6C1S0"/>
<dbReference type="InterPro" id="IPR006118">
    <property type="entry name" value="Recombinase_CS"/>
</dbReference>